<evidence type="ECO:0000313" key="2">
    <source>
        <dbReference type="EMBL" id="QJA73365.1"/>
    </source>
</evidence>
<organism evidence="1">
    <name type="scientific">viral metagenome</name>
    <dbReference type="NCBI Taxonomy" id="1070528"/>
    <lineage>
        <taxon>unclassified sequences</taxon>
        <taxon>metagenomes</taxon>
        <taxon>organismal metagenomes</taxon>
    </lineage>
</organism>
<evidence type="ECO:0000313" key="3">
    <source>
        <dbReference type="EMBL" id="QJA92203.1"/>
    </source>
</evidence>
<gene>
    <name evidence="2" type="ORF">MM415A02396_0008</name>
    <name evidence="3" type="ORF">MM415B04800_0001</name>
    <name evidence="1" type="ORF">TM448A00954_0005</name>
    <name evidence="4" type="ORF">TM448B01007_0022</name>
</gene>
<reference evidence="1" key="1">
    <citation type="submission" date="2020-03" db="EMBL/GenBank/DDBJ databases">
        <title>The deep terrestrial virosphere.</title>
        <authorList>
            <person name="Holmfeldt K."/>
            <person name="Nilsson E."/>
            <person name="Simone D."/>
            <person name="Lopez-Fernandez M."/>
            <person name="Wu X."/>
            <person name="de Brujin I."/>
            <person name="Lundin D."/>
            <person name="Andersson A."/>
            <person name="Bertilsson S."/>
            <person name="Dopson M."/>
        </authorList>
    </citation>
    <scope>NUCLEOTIDE SEQUENCE</scope>
    <source>
        <strain evidence="2">MM415A02396</strain>
        <strain evidence="3">MM415B04800</strain>
        <strain evidence="1">TM448A00954</strain>
        <strain evidence="4">TM448B01007</strain>
    </source>
</reference>
<dbReference type="AlphaFoldDB" id="A0A6H1ZLV2"/>
<evidence type="ECO:0000313" key="4">
    <source>
        <dbReference type="EMBL" id="QJH97435.1"/>
    </source>
</evidence>
<dbReference type="EMBL" id="MT144686">
    <property type="protein sequence ID" value="QJH97435.1"/>
    <property type="molecule type" value="Genomic_DNA"/>
</dbReference>
<protein>
    <submittedName>
        <fullName evidence="1">Uncharacterized protein</fullName>
    </submittedName>
</protein>
<name>A0A6H1ZLV2_9ZZZZ</name>
<sequence length="166" mass="18591">MSKKGYYVDCSVEYADKFIGDNLGWLVRWLKDDVMYIKEPIVRTIGGFVYDKYEIQEFSNTISRKSYDDTISHAGFVCDFRVDLLGALVFANGGVFSGVYSAPGFIAQLGRLPNCFDRVKLFSYLNPITKINKTSVRVEVASKMCIGCYVESIDGLDLVVTELEGA</sequence>
<dbReference type="EMBL" id="MT142022">
    <property type="protein sequence ID" value="QJA73365.1"/>
    <property type="molecule type" value="Genomic_DNA"/>
</dbReference>
<dbReference type="EMBL" id="MT143047">
    <property type="protein sequence ID" value="QJA92203.1"/>
    <property type="molecule type" value="Genomic_DNA"/>
</dbReference>
<dbReference type="EMBL" id="MT144085">
    <property type="protein sequence ID" value="QJA48452.1"/>
    <property type="molecule type" value="Genomic_DNA"/>
</dbReference>
<accession>A0A6H1ZLV2</accession>
<proteinExistence type="predicted"/>
<evidence type="ECO:0000313" key="1">
    <source>
        <dbReference type="EMBL" id="QJA48452.1"/>
    </source>
</evidence>